<dbReference type="InterPro" id="IPR001220">
    <property type="entry name" value="Legume_lectin_dom"/>
</dbReference>
<dbReference type="InterPro" id="IPR000719">
    <property type="entry name" value="Prot_kinase_dom"/>
</dbReference>
<dbReference type="FunFam" id="3.30.200.20:FF:000168">
    <property type="entry name" value="L-type lectin-domain containing receptor kinase IX.1"/>
    <property type="match status" value="1"/>
</dbReference>
<dbReference type="PROSITE" id="PS00108">
    <property type="entry name" value="PROTEIN_KINASE_ST"/>
    <property type="match status" value="1"/>
</dbReference>
<evidence type="ECO:0000256" key="14">
    <source>
        <dbReference type="ARBA" id="ARBA00023170"/>
    </source>
</evidence>
<evidence type="ECO:0000256" key="11">
    <source>
        <dbReference type="ARBA" id="ARBA00022840"/>
    </source>
</evidence>
<dbReference type="GO" id="GO:0005886">
    <property type="term" value="C:plasma membrane"/>
    <property type="evidence" value="ECO:0000318"/>
    <property type="project" value="GO_Central"/>
</dbReference>
<dbReference type="GO" id="GO:0004674">
    <property type="term" value="F:protein serine/threonine kinase activity"/>
    <property type="evidence" value="ECO:0007669"/>
    <property type="project" value="UniProtKB-KW"/>
</dbReference>
<keyword evidence="6" id="KW-0808">Transferase</keyword>
<dbReference type="Gene3D" id="1.10.510.10">
    <property type="entry name" value="Transferase(Phosphotransferase) domain 1"/>
    <property type="match status" value="1"/>
</dbReference>
<comment type="subcellular location">
    <subcellularLocation>
        <location evidence="1">Cell membrane</location>
        <topology evidence="1">Single-pass type I membrane protein</topology>
    </subcellularLocation>
</comment>
<keyword evidence="5" id="KW-1003">Cell membrane</keyword>
<evidence type="ECO:0000256" key="4">
    <source>
        <dbReference type="ARBA" id="ARBA00012513"/>
    </source>
</evidence>
<gene>
    <name evidence="18" type="ORF">HannXRQ_Chr03g0070721</name>
</gene>
<keyword evidence="13 16" id="KW-0472">Membrane</keyword>
<dbReference type="InterPro" id="IPR008271">
    <property type="entry name" value="Ser/Thr_kinase_AS"/>
</dbReference>
<evidence type="ECO:0000256" key="1">
    <source>
        <dbReference type="ARBA" id="ARBA00004251"/>
    </source>
</evidence>
<evidence type="ECO:0000256" key="10">
    <source>
        <dbReference type="ARBA" id="ARBA00022741"/>
    </source>
</evidence>
<feature type="transmembrane region" description="Helical" evidence="16">
    <location>
        <begin position="298"/>
        <end position="319"/>
    </location>
</feature>
<evidence type="ECO:0000256" key="7">
    <source>
        <dbReference type="ARBA" id="ARBA00022692"/>
    </source>
</evidence>
<dbReference type="InterPro" id="IPR050528">
    <property type="entry name" value="L-type_Lectin-RKs"/>
</dbReference>
<comment type="similarity">
    <text evidence="2">In the N-terminal section; belongs to the leguminous lectin family.</text>
</comment>
<evidence type="ECO:0000256" key="9">
    <source>
        <dbReference type="ARBA" id="ARBA00022734"/>
    </source>
</evidence>
<dbReference type="Gene3D" id="3.30.200.20">
    <property type="entry name" value="Phosphorylase Kinase, domain 1"/>
    <property type="match status" value="1"/>
</dbReference>
<evidence type="ECO:0000256" key="6">
    <source>
        <dbReference type="ARBA" id="ARBA00022527"/>
    </source>
</evidence>
<name>A0A251V5W4_HELAN</name>
<dbReference type="Proteomes" id="UP000215914">
    <property type="component" value="Chromosome 3"/>
</dbReference>
<dbReference type="GO" id="GO:0002229">
    <property type="term" value="P:defense response to oomycetes"/>
    <property type="evidence" value="ECO:0007669"/>
    <property type="project" value="UniProtKB-ARBA"/>
</dbReference>
<evidence type="ECO:0000256" key="16">
    <source>
        <dbReference type="SAM" id="Phobius"/>
    </source>
</evidence>
<evidence type="ECO:0000256" key="3">
    <source>
        <dbReference type="ARBA" id="ARBA00010217"/>
    </source>
</evidence>
<organism evidence="18 19">
    <name type="scientific">Helianthus annuus</name>
    <name type="common">Common sunflower</name>
    <dbReference type="NCBI Taxonomy" id="4232"/>
    <lineage>
        <taxon>Eukaryota</taxon>
        <taxon>Viridiplantae</taxon>
        <taxon>Streptophyta</taxon>
        <taxon>Embryophyta</taxon>
        <taxon>Tracheophyta</taxon>
        <taxon>Spermatophyta</taxon>
        <taxon>Magnoliopsida</taxon>
        <taxon>eudicotyledons</taxon>
        <taxon>Gunneridae</taxon>
        <taxon>Pentapetalae</taxon>
        <taxon>asterids</taxon>
        <taxon>campanulids</taxon>
        <taxon>Asterales</taxon>
        <taxon>Asteraceae</taxon>
        <taxon>Asteroideae</taxon>
        <taxon>Heliantheae alliance</taxon>
        <taxon>Heliantheae</taxon>
        <taxon>Helianthus</taxon>
    </lineage>
</organism>
<feature type="domain" description="Protein kinase" evidence="17">
    <location>
        <begin position="364"/>
        <end position="642"/>
    </location>
</feature>
<dbReference type="CDD" id="cd14066">
    <property type="entry name" value="STKc_IRAK"/>
    <property type="match status" value="1"/>
</dbReference>
<dbReference type="EC" id="2.7.11.1" evidence="4"/>
<dbReference type="PROSITE" id="PS50011">
    <property type="entry name" value="PROTEIN_KINASE_DOM"/>
    <property type="match status" value="1"/>
</dbReference>
<keyword evidence="7 16" id="KW-0812">Transmembrane</keyword>
<evidence type="ECO:0000256" key="2">
    <source>
        <dbReference type="ARBA" id="ARBA00008536"/>
    </source>
</evidence>
<evidence type="ECO:0000256" key="5">
    <source>
        <dbReference type="ARBA" id="ARBA00022475"/>
    </source>
</evidence>
<keyword evidence="8" id="KW-0732">Signal</keyword>
<dbReference type="Pfam" id="PF00139">
    <property type="entry name" value="Lectin_legB"/>
    <property type="match status" value="1"/>
</dbReference>
<evidence type="ECO:0000256" key="15">
    <source>
        <dbReference type="ARBA" id="ARBA00023180"/>
    </source>
</evidence>
<dbReference type="InterPro" id="IPR019825">
    <property type="entry name" value="Lectin_legB_Mn/Ca_BS"/>
</dbReference>
<dbReference type="EMBL" id="CM007892">
    <property type="protein sequence ID" value="OTG31008.1"/>
    <property type="molecule type" value="Genomic_DNA"/>
</dbReference>
<dbReference type="PROSITE" id="PS00307">
    <property type="entry name" value="LECTIN_LEGUME_BETA"/>
    <property type="match status" value="1"/>
</dbReference>
<evidence type="ECO:0000313" key="19">
    <source>
        <dbReference type="Proteomes" id="UP000215914"/>
    </source>
</evidence>
<dbReference type="PANTHER" id="PTHR27007">
    <property type="match status" value="1"/>
</dbReference>
<dbReference type="SUPFAM" id="SSF56112">
    <property type="entry name" value="Protein kinase-like (PK-like)"/>
    <property type="match status" value="1"/>
</dbReference>
<dbReference type="CDD" id="cd06899">
    <property type="entry name" value="lectin_legume_LecRK_Arcelin_ConA"/>
    <property type="match status" value="1"/>
</dbReference>
<dbReference type="AlphaFoldDB" id="A0A251V5W4"/>
<evidence type="ECO:0000256" key="12">
    <source>
        <dbReference type="ARBA" id="ARBA00022989"/>
    </source>
</evidence>
<evidence type="ECO:0000313" key="18">
    <source>
        <dbReference type="EMBL" id="OTG31008.1"/>
    </source>
</evidence>
<dbReference type="InParanoid" id="A0A251V5W4"/>
<keyword evidence="6" id="KW-0418">Kinase</keyword>
<dbReference type="SUPFAM" id="SSF49899">
    <property type="entry name" value="Concanavalin A-like lectins/glucanases"/>
    <property type="match status" value="1"/>
</dbReference>
<keyword evidence="15" id="KW-0325">Glycoprotein</keyword>
<dbReference type="PROSITE" id="PS00308">
    <property type="entry name" value="LECTIN_LEGUME_ALPHA"/>
    <property type="match status" value="1"/>
</dbReference>
<dbReference type="InterPro" id="IPR000985">
    <property type="entry name" value="Lectin_LegA_CS"/>
</dbReference>
<proteinExistence type="inferred from homology"/>
<dbReference type="InterPro" id="IPR013320">
    <property type="entry name" value="ConA-like_dom_sf"/>
</dbReference>
<dbReference type="Pfam" id="PF00069">
    <property type="entry name" value="Pkinase"/>
    <property type="match status" value="1"/>
</dbReference>
<evidence type="ECO:0000256" key="13">
    <source>
        <dbReference type="ARBA" id="ARBA00023136"/>
    </source>
</evidence>
<keyword evidence="12 16" id="KW-1133">Transmembrane helix</keyword>
<dbReference type="Gene3D" id="2.60.120.200">
    <property type="match status" value="1"/>
</dbReference>
<keyword evidence="9 18" id="KW-0430">Lectin</keyword>
<keyword evidence="6" id="KW-0723">Serine/threonine-protein kinase</keyword>
<evidence type="ECO:0000259" key="17">
    <source>
        <dbReference type="PROSITE" id="PS50011"/>
    </source>
</evidence>
<dbReference type="InterPro" id="IPR011009">
    <property type="entry name" value="Kinase-like_dom_sf"/>
</dbReference>
<keyword evidence="11" id="KW-0067">ATP-binding</keyword>
<evidence type="ECO:0000256" key="8">
    <source>
        <dbReference type="ARBA" id="ARBA00022729"/>
    </source>
</evidence>
<comment type="similarity">
    <text evidence="3">In the C-terminal section; belongs to the protein kinase superfamily. Ser/Thr protein kinase family.</text>
</comment>
<dbReference type="GO" id="GO:0005524">
    <property type="term" value="F:ATP binding"/>
    <property type="evidence" value="ECO:0007669"/>
    <property type="project" value="UniProtKB-KW"/>
</dbReference>
<keyword evidence="10" id="KW-0547">Nucleotide-binding</keyword>
<reference evidence="19" key="1">
    <citation type="journal article" date="2017" name="Nature">
        <title>The sunflower genome provides insights into oil metabolism, flowering and Asterid evolution.</title>
        <authorList>
            <person name="Badouin H."/>
            <person name="Gouzy J."/>
            <person name="Grassa C.J."/>
            <person name="Murat F."/>
            <person name="Staton S.E."/>
            <person name="Cottret L."/>
            <person name="Lelandais-Briere C."/>
            <person name="Owens G.L."/>
            <person name="Carrere S."/>
            <person name="Mayjonade B."/>
            <person name="Legrand L."/>
            <person name="Gill N."/>
            <person name="Kane N.C."/>
            <person name="Bowers J.E."/>
            <person name="Hubner S."/>
            <person name="Bellec A."/>
            <person name="Berard A."/>
            <person name="Berges H."/>
            <person name="Blanchet N."/>
            <person name="Boniface M.C."/>
            <person name="Brunel D."/>
            <person name="Catrice O."/>
            <person name="Chaidir N."/>
            <person name="Claudel C."/>
            <person name="Donnadieu C."/>
            <person name="Faraut T."/>
            <person name="Fievet G."/>
            <person name="Helmstetter N."/>
            <person name="King M."/>
            <person name="Knapp S.J."/>
            <person name="Lai Z."/>
            <person name="Le Paslier M.C."/>
            <person name="Lippi Y."/>
            <person name="Lorenzon L."/>
            <person name="Mandel J.R."/>
            <person name="Marage G."/>
            <person name="Marchand G."/>
            <person name="Marquand E."/>
            <person name="Bret-Mestries E."/>
            <person name="Morien E."/>
            <person name="Nambeesan S."/>
            <person name="Nguyen T."/>
            <person name="Pegot-Espagnet P."/>
            <person name="Pouilly N."/>
            <person name="Raftis F."/>
            <person name="Sallet E."/>
            <person name="Schiex T."/>
            <person name="Thomas J."/>
            <person name="Vandecasteele C."/>
            <person name="Vares D."/>
            <person name="Vear F."/>
            <person name="Vautrin S."/>
            <person name="Crespi M."/>
            <person name="Mangin B."/>
            <person name="Burke J.M."/>
            <person name="Salse J."/>
            <person name="Munos S."/>
            <person name="Vincourt P."/>
            <person name="Rieseberg L.H."/>
            <person name="Langlade N.B."/>
        </authorList>
    </citation>
    <scope>NUCLEOTIDE SEQUENCE [LARGE SCALE GENOMIC DNA]</scope>
    <source>
        <strain evidence="19">cv. SF193</strain>
    </source>
</reference>
<dbReference type="SMART" id="SM00220">
    <property type="entry name" value="S_TKc"/>
    <property type="match status" value="1"/>
</dbReference>
<keyword evidence="19" id="KW-1185">Reference proteome</keyword>
<keyword evidence="14" id="KW-0675">Receptor</keyword>
<sequence>MYQEACNYYSKLMARLMSILTCFFLGLIPYASSVSFNFTNITLKNSQDITISGNGAVISDDGIQVASTLIDLIGRATYIEPLHLWDNDSTELASFSTSFTFVINSYHTKIYADGLTFFLAQINADFYYGGSIGLPLDFRTNTSKYQFVAVEFDTYRNAWDPIDLDANTFVGDHVGIDINSITSVAYRKWFSNITYGKEYRALINYYADSKNLSVSFTNYKNNLPVWETGLNYTVDLRKELPEWVTFGFSASTGTYFEKVIVRSWTFNSTKIKVSPKTNDQSSNLPPIVKGKDNTTLKVVLIAETLVLVIVLAILAYFLCWRKKYDGDKEEEVGLAWEMSSELEMRVTMPRRFSYHELAQSTADFAETKKFGEGGFGGVYKGFLKDLSMYVAVKRVSKTSKQGIKEYAAEVRIISRLRHKNLVQLIGWCHDKGELLLAYEFMENGSLDLHLFKGKSMLTWNTRYKIALDLASALLYLHEEWEQCVLHRDIKSSNVMLDSNFNAKLGDFGLAKLVDHEKGTQTTTLAGTFGYMAPECAGTGKSTKESDVYSFGVVALEIACGQKPIKDKDEETLIRLVDWVWDLYGTGTLLEAVDPCLESNFEEEEIKRLMIVGLWCSHPDAELRPSIRQAIKVLNSEASLPLLPSKIPVASYTGFSNIGQYGLSSGIL</sequence>
<accession>A0A251V5W4</accession>
<dbReference type="FunFam" id="1.10.510.10:FF:000240">
    <property type="entry name" value="Lectin-domain containing receptor kinase A4.3"/>
    <property type="match status" value="1"/>
</dbReference>
<protein>
    <recommendedName>
        <fullName evidence="4">non-specific serine/threonine protein kinase</fullName>
        <ecNumber evidence="4">2.7.11.1</ecNumber>
    </recommendedName>
</protein>
<dbReference type="OMA" id="PVGMSEH"/>
<dbReference type="GO" id="GO:0030246">
    <property type="term" value="F:carbohydrate binding"/>
    <property type="evidence" value="ECO:0007669"/>
    <property type="project" value="UniProtKB-KW"/>
</dbReference>